<dbReference type="InterPro" id="IPR002350">
    <property type="entry name" value="Kazal_dom"/>
</dbReference>
<gene>
    <name evidence="2" type="ORF">CHS0354_001087</name>
</gene>
<protein>
    <recommendedName>
        <fullName evidence="1">Kazal-like domain-containing protein</fullName>
    </recommendedName>
</protein>
<sequence length="137" mass="15553">MMQYLDAFLKFSTLISKHTMISWMKLLECTMVLTAFLPLAEPKGLNDNYFNGCYCPTIYDPVCGYDARTYSSLCQLKCTRYKMHSMGSCPRPVEECSLQNCLFLPKQNVCGVDGRKYANECAIKCFGIDISMAKNCD</sequence>
<dbReference type="Pfam" id="PF07648">
    <property type="entry name" value="Kazal_2"/>
    <property type="match status" value="2"/>
</dbReference>
<reference evidence="2" key="3">
    <citation type="submission" date="2023-05" db="EMBL/GenBank/DDBJ databases">
        <authorList>
            <person name="Smith C.H."/>
        </authorList>
    </citation>
    <scope>NUCLEOTIDE SEQUENCE</scope>
    <source>
        <strain evidence="2">CHS0354</strain>
        <tissue evidence="2">Mantle</tissue>
    </source>
</reference>
<keyword evidence="3" id="KW-1185">Reference proteome</keyword>
<dbReference type="PROSITE" id="PS51465">
    <property type="entry name" value="KAZAL_2"/>
    <property type="match status" value="1"/>
</dbReference>
<dbReference type="EMBL" id="JAEAOA010000114">
    <property type="protein sequence ID" value="KAK3580486.1"/>
    <property type="molecule type" value="Genomic_DNA"/>
</dbReference>
<feature type="domain" description="Kazal-like" evidence="1">
    <location>
        <begin position="40"/>
        <end position="91"/>
    </location>
</feature>
<dbReference type="PANTHER" id="PTHR21131:SF0">
    <property type="entry name" value="GEO10195P1-RELATED"/>
    <property type="match status" value="1"/>
</dbReference>
<reference evidence="2" key="1">
    <citation type="journal article" date="2021" name="Genome Biol. Evol.">
        <title>A High-Quality Reference Genome for a Parasitic Bivalve with Doubly Uniparental Inheritance (Bivalvia: Unionida).</title>
        <authorList>
            <person name="Smith C.H."/>
        </authorList>
    </citation>
    <scope>NUCLEOTIDE SEQUENCE</scope>
    <source>
        <strain evidence="2">CHS0354</strain>
    </source>
</reference>
<dbReference type="GO" id="GO:0005615">
    <property type="term" value="C:extracellular space"/>
    <property type="evidence" value="ECO:0007669"/>
    <property type="project" value="TreeGrafter"/>
</dbReference>
<evidence type="ECO:0000313" key="3">
    <source>
        <dbReference type="Proteomes" id="UP001195483"/>
    </source>
</evidence>
<comment type="caution">
    <text evidence="2">The sequence shown here is derived from an EMBL/GenBank/DDBJ whole genome shotgun (WGS) entry which is preliminary data.</text>
</comment>
<reference evidence="2" key="2">
    <citation type="journal article" date="2021" name="Genome Biol. Evol.">
        <title>Developing a high-quality reference genome for a parasitic bivalve with doubly uniparental inheritance (Bivalvia: Unionida).</title>
        <authorList>
            <person name="Smith C.H."/>
        </authorList>
    </citation>
    <scope>NUCLEOTIDE SEQUENCE</scope>
    <source>
        <strain evidence="2">CHS0354</strain>
        <tissue evidence="2">Mantle</tissue>
    </source>
</reference>
<dbReference type="SMART" id="SM00280">
    <property type="entry name" value="KAZAL"/>
    <property type="match status" value="2"/>
</dbReference>
<dbReference type="Gene3D" id="3.30.60.30">
    <property type="match status" value="2"/>
</dbReference>
<dbReference type="PANTHER" id="PTHR21131">
    <property type="entry name" value="SERINE-TYPE ENDOPEPTIDASE INHIBITOR"/>
    <property type="match status" value="1"/>
</dbReference>
<dbReference type="AlphaFoldDB" id="A0AAE0VK13"/>
<accession>A0AAE0VK13</accession>
<proteinExistence type="predicted"/>
<name>A0AAE0VK13_9BIVA</name>
<evidence type="ECO:0000313" key="2">
    <source>
        <dbReference type="EMBL" id="KAK3580486.1"/>
    </source>
</evidence>
<dbReference type="CDD" id="cd00104">
    <property type="entry name" value="KAZAL_FS"/>
    <property type="match status" value="1"/>
</dbReference>
<dbReference type="InterPro" id="IPR053265">
    <property type="entry name" value="Serpin"/>
</dbReference>
<dbReference type="SUPFAM" id="SSF100895">
    <property type="entry name" value="Kazal-type serine protease inhibitors"/>
    <property type="match status" value="2"/>
</dbReference>
<evidence type="ECO:0000259" key="1">
    <source>
        <dbReference type="PROSITE" id="PS51465"/>
    </source>
</evidence>
<dbReference type="InterPro" id="IPR036058">
    <property type="entry name" value="Kazal_dom_sf"/>
</dbReference>
<dbReference type="PROSITE" id="PS00282">
    <property type="entry name" value="KAZAL_1"/>
    <property type="match status" value="1"/>
</dbReference>
<dbReference type="Proteomes" id="UP001195483">
    <property type="component" value="Unassembled WGS sequence"/>
</dbReference>
<organism evidence="2 3">
    <name type="scientific">Potamilus streckersoni</name>
    <dbReference type="NCBI Taxonomy" id="2493646"/>
    <lineage>
        <taxon>Eukaryota</taxon>
        <taxon>Metazoa</taxon>
        <taxon>Spiralia</taxon>
        <taxon>Lophotrochozoa</taxon>
        <taxon>Mollusca</taxon>
        <taxon>Bivalvia</taxon>
        <taxon>Autobranchia</taxon>
        <taxon>Heteroconchia</taxon>
        <taxon>Palaeoheterodonta</taxon>
        <taxon>Unionida</taxon>
        <taxon>Unionoidea</taxon>
        <taxon>Unionidae</taxon>
        <taxon>Ambleminae</taxon>
        <taxon>Lampsilini</taxon>
        <taxon>Potamilus</taxon>
    </lineage>
</organism>